<comment type="caution">
    <text evidence="2">The sequence shown here is derived from an EMBL/GenBank/DDBJ whole genome shotgun (WGS) entry which is preliminary data.</text>
</comment>
<dbReference type="Proteomes" id="UP000309038">
    <property type="component" value="Unassembled WGS sequence"/>
</dbReference>
<protein>
    <submittedName>
        <fullName evidence="2">Uncharacterized protein</fullName>
    </submittedName>
</protein>
<name>A0A4S4KC63_9APHY</name>
<sequence>MDDIKREIPDWIWVDDHGEDVIARLRPIDEQWNTERLEAAEENKAKRRRTSEENKNVRDEARREQKYMATLRKNNIHNNPNISRAPLGFAIAPQQMTTHPTGLQWMLYATSSTFAMPLASIQLQWMPVNSDLYGSLQD</sequence>
<organism evidence="2 3">
    <name type="scientific">Hermanssonia centrifuga</name>
    <dbReference type="NCBI Taxonomy" id="98765"/>
    <lineage>
        <taxon>Eukaryota</taxon>
        <taxon>Fungi</taxon>
        <taxon>Dikarya</taxon>
        <taxon>Basidiomycota</taxon>
        <taxon>Agaricomycotina</taxon>
        <taxon>Agaricomycetes</taxon>
        <taxon>Polyporales</taxon>
        <taxon>Meruliaceae</taxon>
        <taxon>Hermanssonia</taxon>
    </lineage>
</organism>
<dbReference type="AlphaFoldDB" id="A0A4S4KC63"/>
<accession>A0A4S4KC63</accession>
<gene>
    <name evidence="2" type="ORF">EW026_g6055</name>
</gene>
<keyword evidence="3" id="KW-1185">Reference proteome</keyword>
<evidence type="ECO:0000313" key="3">
    <source>
        <dbReference type="Proteomes" id="UP000309038"/>
    </source>
</evidence>
<evidence type="ECO:0000256" key="1">
    <source>
        <dbReference type="SAM" id="MobiDB-lite"/>
    </source>
</evidence>
<proteinExistence type="predicted"/>
<dbReference type="EMBL" id="SGPJ01000301">
    <property type="protein sequence ID" value="THG95638.1"/>
    <property type="molecule type" value="Genomic_DNA"/>
</dbReference>
<reference evidence="2 3" key="1">
    <citation type="submission" date="2019-02" db="EMBL/GenBank/DDBJ databases">
        <title>Genome sequencing of the rare red list fungi Phlebia centrifuga.</title>
        <authorList>
            <person name="Buettner E."/>
            <person name="Kellner H."/>
        </authorList>
    </citation>
    <scope>NUCLEOTIDE SEQUENCE [LARGE SCALE GENOMIC DNA]</scope>
    <source>
        <strain evidence="2 3">DSM 108282</strain>
    </source>
</reference>
<feature type="region of interest" description="Disordered" evidence="1">
    <location>
        <begin position="39"/>
        <end position="62"/>
    </location>
</feature>
<evidence type="ECO:0000313" key="2">
    <source>
        <dbReference type="EMBL" id="THG95638.1"/>
    </source>
</evidence>